<keyword evidence="4 5" id="KW-0472">Membrane</keyword>
<evidence type="ECO:0000256" key="1">
    <source>
        <dbReference type="ARBA" id="ARBA00004141"/>
    </source>
</evidence>
<evidence type="ECO:0000256" key="4">
    <source>
        <dbReference type="ARBA" id="ARBA00023136"/>
    </source>
</evidence>
<name>A0AAV2VIX1_9VIBR</name>
<accession>A0AAV2VIX1</accession>
<dbReference type="GO" id="GO:0016020">
    <property type="term" value="C:membrane"/>
    <property type="evidence" value="ECO:0007669"/>
    <property type="project" value="UniProtKB-SubCell"/>
</dbReference>
<dbReference type="PANTHER" id="PTHR37422:SF23">
    <property type="entry name" value="TEICHURONIC ACID BIOSYNTHESIS PROTEIN TUAE"/>
    <property type="match status" value="1"/>
</dbReference>
<gene>
    <name evidence="7" type="ORF">VIBNISOn1_1090073</name>
</gene>
<evidence type="ECO:0000256" key="5">
    <source>
        <dbReference type="SAM" id="Phobius"/>
    </source>
</evidence>
<dbReference type="Pfam" id="PF04932">
    <property type="entry name" value="Wzy_C"/>
    <property type="match status" value="1"/>
</dbReference>
<sequence length="566" mass="64942">MIKNIFSRYSNRPASHVFFILFPIVTAIATNTHWGSFYYSHDVPKWLIIEIFISAFIFFNRDKVKVLPSYINTLFLLAIYWIATSLFWAEHIYAGVEFLLRFVLFGIAFSLLVKSYSQKQRIQLVLLTSILSACLFVIVFIAERWLEVPFDNGSFTPIGFTNNAGHIFNIWIPALIFFFLRNKQNPILVVISALALVGILYVLNISHIRTTIIALVMGSVISVLLGIWKRFRTNAYKNKRMGRVGYVIILLGLVSLMDNSILPKSVSQSVAAIEAPLESYQPRLNMVRNSWDMLLDNPFGVGSNNFEFVHPEYAKAGTELGSDYVNERQILKTPHNFLAKVFTELGWIGGTLFIAIYLWVSWKALVLVWNQPHHDWIFISVFAVLTHSLLSQVFLSPMSYLFSILLFASLMKTEPISETTQNVNHSRKWVLLILSIPVLSVTSVTSHFYHYQGMLQRDVEKLEKSVAIYPGNEVAWLDLARMNFRDFQDLNSALWASEKFLSLNPHHIYGRYFYSQLLIYNRQCSQAVKTLSGLLNHYPSYTDANALMGKALECRAREQAKRSVIH</sequence>
<reference evidence="7 8" key="1">
    <citation type="journal article" date="2013" name="ISME J.">
        <title>Comparative genomics of pathogenic lineages of Vibrio nigripulchritudo identifies virulence-associated traits.</title>
        <authorList>
            <person name="Goudenege D."/>
            <person name="Labreuche Y."/>
            <person name="Krin E."/>
            <person name="Ansquer D."/>
            <person name="Mangenot S."/>
            <person name="Calteau A."/>
            <person name="Medigue C."/>
            <person name="Mazel D."/>
            <person name="Polz M.F."/>
            <person name="Le Roux F."/>
        </authorList>
    </citation>
    <scope>NUCLEOTIDE SEQUENCE [LARGE SCALE GENOMIC DNA]</scope>
    <source>
        <strain evidence="7 8">SOn1</strain>
    </source>
</reference>
<evidence type="ECO:0000256" key="3">
    <source>
        <dbReference type="ARBA" id="ARBA00022989"/>
    </source>
</evidence>
<dbReference type="EMBL" id="CAOF01000012">
    <property type="protein sequence ID" value="CCO44359.1"/>
    <property type="molecule type" value="Genomic_DNA"/>
</dbReference>
<feature type="domain" description="O-antigen ligase-related" evidence="6">
    <location>
        <begin position="194"/>
        <end position="354"/>
    </location>
</feature>
<feature type="transmembrane region" description="Helical" evidence="5">
    <location>
        <begin position="43"/>
        <end position="60"/>
    </location>
</feature>
<keyword evidence="2 5" id="KW-0812">Transmembrane</keyword>
<protein>
    <recommendedName>
        <fullName evidence="6">O-antigen ligase-related domain-containing protein</fullName>
    </recommendedName>
</protein>
<evidence type="ECO:0000313" key="7">
    <source>
        <dbReference type="EMBL" id="CCO44359.1"/>
    </source>
</evidence>
<feature type="transmembrane region" description="Helical" evidence="5">
    <location>
        <begin position="376"/>
        <end position="409"/>
    </location>
</feature>
<dbReference type="Gene3D" id="1.25.40.10">
    <property type="entry name" value="Tetratricopeptide repeat domain"/>
    <property type="match status" value="1"/>
</dbReference>
<dbReference type="PANTHER" id="PTHR37422">
    <property type="entry name" value="TEICHURONIC ACID BIOSYNTHESIS PROTEIN TUAE"/>
    <property type="match status" value="1"/>
</dbReference>
<dbReference type="SUPFAM" id="SSF48452">
    <property type="entry name" value="TPR-like"/>
    <property type="match status" value="1"/>
</dbReference>
<feature type="transmembrane region" description="Helical" evidence="5">
    <location>
        <begin position="187"/>
        <end position="205"/>
    </location>
</feature>
<feature type="transmembrane region" description="Helical" evidence="5">
    <location>
        <begin position="211"/>
        <end position="228"/>
    </location>
</feature>
<feature type="transmembrane region" description="Helical" evidence="5">
    <location>
        <begin position="92"/>
        <end position="112"/>
    </location>
</feature>
<evidence type="ECO:0000256" key="2">
    <source>
        <dbReference type="ARBA" id="ARBA00022692"/>
    </source>
</evidence>
<feature type="transmembrane region" description="Helical" evidence="5">
    <location>
        <begin position="124"/>
        <end position="142"/>
    </location>
</feature>
<feature type="transmembrane region" description="Helical" evidence="5">
    <location>
        <begin position="240"/>
        <end position="257"/>
    </location>
</feature>
<feature type="transmembrane region" description="Helical" evidence="5">
    <location>
        <begin position="345"/>
        <end position="369"/>
    </location>
</feature>
<comment type="subcellular location">
    <subcellularLocation>
        <location evidence="1">Membrane</location>
        <topology evidence="1">Multi-pass membrane protein</topology>
    </subcellularLocation>
</comment>
<feature type="transmembrane region" description="Helical" evidence="5">
    <location>
        <begin position="429"/>
        <end position="449"/>
    </location>
</feature>
<proteinExistence type="predicted"/>
<organism evidence="7 8">
    <name type="scientific">Vibrio nigripulchritudo SOn1</name>
    <dbReference type="NCBI Taxonomy" id="1238450"/>
    <lineage>
        <taxon>Bacteria</taxon>
        <taxon>Pseudomonadati</taxon>
        <taxon>Pseudomonadota</taxon>
        <taxon>Gammaproteobacteria</taxon>
        <taxon>Vibrionales</taxon>
        <taxon>Vibrionaceae</taxon>
        <taxon>Vibrio</taxon>
    </lineage>
</organism>
<dbReference type="AlphaFoldDB" id="A0AAV2VIX1"/>
<dbReference type="Proteomes" id="UP000018211">
    <property type="component" value="Unassembled WGS sequence"/>
</dbReference>
<dbReference type="InterPro" id="IPR011990">
    <property type="entry name" value="TPR-like_helical_dom_sf"/>
</dbReference>
<dbReference type="RefSeq" id="WP_022610237.1">
    <property type="nucleotide sequence ID" value="NZ_LK391965.1"/>
</dbReference>
<dbReference type="InterPro" id="IPR051533">
    <property type="entry name" value="WaaL-like"/>
</dbReference>
<feature type="transmembrane region" description="Helical" evidence="5">
    <location>
        <begin position="67"/>
        <end position="86"/>
    </location>
</feature>
<evidence type="ECO:0000313" key="8">
    <source>
        <dbReference type="Proteomes" id="UP000018211"/>
    </source>
</evidence>
<comment type="caution">
    <text evidence="7">The sequence shown here is derived from an EMBL/GenBank/DDBJ whole genome shotgun (WGS) entry which is preliminary data.</text>
</comment>
<feature type="transmembrane region" description="Helical" evidence="5">
    <location>
        <begin position="162"/>
        <end position="180"/>
    </location>
</feature>
<evidence type="ECO:0000259" key="6">
    <source>
        <dbReference type="Pfam" id="PF04932"/>
    </source>
</evidence>
<keyword evidence="3 5" id="KW-1133">Transmembrane helix</keyword>
<dbReference type="InterPro" id="IPR007016">
    <property type="entry name" value="O-antigen_ligase-rel_domated"/>
</dbReference>